<dbReference type="HOGENOM" id="CLU_3341802_0_0_10"/>
<sequence length="37" mass="4376">MIIKSSKNVYLILNFGTFGLSDYISFFFELTPKKREK</sequence>
<evidence type="ECO:0000313" key="2">
    <source>
        <dbReference type="EMBL" id="AEK22978.1"/>
    </source>
</evidence>
<dbReference type="STRING" id="860228.Ccan_08600"/>
<keyword evidence="3" id="KW-1185">Reference proteome</keyword>
<keyword evidence="1" id="KW-1133">Transmembrane helix</keyword>
<dbReference type="Proteomes" id="UP000008895">
    <property type="component" value="Chromosome"/>
</dbReference>
<evidence type="ECO:0000313" key="3">
    <source>
        <dbReference type="Proteomes" id="UP000008895"/>
    </source>
</evidence>
<protein>
    <submittedName>
        <fullName evidence="2">Uncharacterized protein</fullName>
    </submittedName>
</protein>
<feature type="transmembrane region" description="Helical" evidence="1">
    <location>
        <begin position="9"/>
        <end position="28"/>
    </location>
</feature>
<accession>F9YUC3</accession>
<reference evidence="2 3" key="1">
    <citation type="journal article" date="2011" name="J. Bacteriol.">
        <title>Complete genome sequence of the dog commensal and human pathogen Capnocytophaga canimorsus strain 5.</title>
        <authorList>
            <person name="Manfredi P."/>
            <person name="Pagni M."/>
            <person name="Cornelis G.R."/>
        </authorList>
    </citation>
    <scope>NUCLEOTIDE SEQUENCE [LARGE SCALE GENOMIC DNA]</scope>
    <source>
        <strain evidence="3">5</strain>
    </source>
</reference>
<proteinExistence type="predicted"/>
<organism evidence="2 3">
    <name type="scientific">Capnocytophaga canimorsus (strain 5)</name>
    <dbReference type="NCBI Taxonomy" id="860228"/>
    <lineage>
        <taxon>Bacteria</taxon>
        <taxon>Pseudomonadati</taxon>
        <taxon>Bacteroidota</taxon>
        <taxon>Flavobacteriia</taxon>
        <taxon>Flavobacteriales</taxon>
        <taxon>Flavobacteriaceae</taxon>
        <taxon>Capnocytophaga</taxon>
    </lineage>
</organism>
<evidence type="ECO:0000256" key="1">
    <source>
        <dbReference type="SAM" id="Phobius"/>
    </source>
</evidence>
<name>F9YUC3_CAPCC</name>
<gene>
    <name evidence="2" type="ordered locus">Ccan_08600</name>
</gene>
<dbReference type="KEGG" id="ccm:Ccan_08600"/>
<keyword evidence="1" id="KW-0472">Membrane</keyword>
<dbReference type="AlphaFoldDB" id="F9YUC3"/>
<dbReference type="EMBL" id="CP002113">
    <property type="protein sequence ID" value="AEK22978.1"/>
    <property type="molecule type" value="Genomic_DNA"/>
</dbReference>
<keyword evidence="1" id="KW-0812">Transmembrane</keyword>